<organism evidence="2 3">
    <name type="scientific">Marixanthomonas ophiurae</name>
    <dbReference type="NCBI Taxonomy" id="387659"/>
    <lineage>
        <taxon>Bacteria</taxon>
        <taxon>Pseudomonadati</taxon>
        <taxon>Bacteroidota</taxon>
        <taxon>Flavobacteriia</taxon>
        <taxon>Flavobacteriales</taxon>
        <taxon>Flavobacteriaceae</taxon>
        <taxon>Marixanthomonas</taxon>
    </lineage>
</organism>
<evidence type="ECO:0000313" key="3">
    <source>
        <dbReference type="Proteomes" id="UP000261082"/>
    </source>
</evidence>
<feature type="transmembrane region" description="Helical" evidence="1">
    <location>
        <begin position="12"/>
        <end position="30"/>
    </location>
</feature>
<feature type="transmembrane region" description="Helical" evidence="1">
    <location>
        <begin position="87"/>
        <end position="106"/>
    </location>
</feature>
<evidence type="ECO:0000313" key="2">
    <source>
        <dbReference type="EMBL" id="RFN58608.1"/>
    </source>
</evidence>
<feature type="transmembrane region" description="Helical" evidence="1">
    <location>
        <begin position="56"/>
        <end position="75"/>
    </location>
</feature>
<sequence length="139" mass="16862">MFTNPVENLILLSYGLIVCIIILYQGQLYWKLKLERLTEKHINQDATIRFFKKSKWVNWLLISCMLPVLLIQLYFQNWNFESNDMFYWGIFANVFAILEHINYYYIQLMIDNKYDVEYLFKNKKLKKASLAKDLVENKL</sequence>
<protein>
    <submittedName>
        <fullName evidence="2">Uncharacterized protein</fullName>
    </submittedName>
</protein>
<keyword evidence="1" id="KW-0812">Transmembrane</keyword>
<proteinExistence type="predicted"/>
<name>A0A3E1Q909_9FLAO</name>
<dbReference type="Proteomes" id="UP000261082">
    <property type="component" value="Unassembled WGS sequence"/>
</dbReference>
<dbReference type="AlphaFoldDB" id="A0A3E1Q909"/>
<keyword evidence="1" id="KW-1133">Transmembrane helix</keyword>
<dbReference type="EMBL" id="QVID01000001">
    <property type="protein sequence ID" value="RFN58608.1"/>
    <property type="molecule type" value="Genomic_DNA"/>
</dbReference>
<evidence type="ECO:0000256" key="1">
    <source>
        <dbReference type="SAM" id="Phobius"/>
    </source>
</evidence>
<comment type="caution">
    <text evidence="2">The sequence shown here is derived from an EMBL/GenBank/DDBJ whole genome shotgun (WGS) entry which is preliminary data.</text>
</comment>
<keyword evidence="3" id="KW-1185">Reference proteome</keyword>
<accession>A0A3E1Q909</accession>
<gene>
    <name evidence="2" type="ORF">DZ858_00575</name>
</gene>
<reference evidence="2 3" key="1">
    <citation type="journal article" date="2007" name="Int. J. Syst. Evol. Microbiol.">
        <title>Marixanthomonas ophiurae gen. nov., sp. nov., a marine bacterium of the family Flavobacteriaceae isolated from a deep-sea brittle star.</title>
        <authorList>
            <person name="Romanenko L.A."/>
            <person name="Uchino M."/>
            <person name="Frolova G.M."/>
            <person name="Mikhailov V.V."/>
        </authorList>
    </citation>
    <scope>NUCLEOTIDE SEQUENCE [LARGE SCALE GENOMIC DNA]</scope>
    <source>
        <strain evidence="2 3">KMM 3046</strain>
    </source>
</reference>
<keyword evidence="1" id="KW-0472">Membrane</keyword>